<reference evidence="1 2" key="1">
    <citation type="journal article" date="2015" name="Nature">
        <title>rRNA introns, odd ribosomes, and small enigmatic genomes across a large radiation of phyla.</title>
        <authorList>
            <person name="Brown C.T."/>
            <person name="Hug L.A."/>
            <person name="Thomas B.C."/>
            <person name="Sharon I."/>
            <person name="Castelle C.J."/>
            <person name="Singh A."/>
            <person name="Wilkins M.J."/>
            <person name="Williams K.H."/>
            <person name="Banfield J.F."/>
        </authorList>
    </citation>
    <scope>NUCLEOTIDE SEQUENCE [LARGE SCALE GENOMIC DNA]</scope>
</reference>
<evidence type="ECO:0000313" key="1">
    <source>
        <dbReference type="EMBL" id="KKW13192.1"/>
    </source>
</evidence>
<comment type="caution">
    <text evidence="1">The sequence shown here is derived from an EMBL/GenBank/DDBJ whole genome shotgun (WGS) entry which is preliminary data.</text>
</comment>
<sequence length="91" mass="10082">MLCLKSAQVGQDLPSFVIPVPSELYDSIVGRRSFFIGVLRDIAKHCGETVFPMIFECPKGCRAVIESPDSIPIDDVKCLHGIFIRFDPLEG</sequence>
<dbReference type="EMBL" id="LCQD01000003">
    <property type="protein sequence ID" value="KKW13192.1"/>
    <property type="molecule type" value="Genomic_DNA"/>
</dbReference>
<dbReference type="AlphaFoldDB" id="A0A0G1YE15"/>
<organism evidence="1 2">
    <name type="scientific">Candidatus Gottesmanbacteria bacterium GW2011_GWB1_49_7</name>
    <dbReference type="NCBI Taxonomy" id="1618448"/>
    <lineage>
        <taxon>Bacteria</taxon>
        <taxon>Candidatus Gottesmaniibacteriota</taxon>
    </lineage>
</organism>
<gene>
    <name evidence="1" type="ORF">UY48_C0003G0014</name>
</gene>
<evidence type="ECO:0000313" key="2">
    <source>
        <dbReference type="Proteomes" id="UP000034588"/>
    </source>
</evidence>
<dbReference type="Proteomes" id="UP000034588">
    <property type="component" value="Unassembled WGS sequence"/>
</dbReference>
<protein>
    <submittedName>
        <fullName evidence="1">Uncharacterized protein</fullName>
    </submittedName>
</protein>
<accession>A0A0G1YE15</accession>
<name>A0A0G1YE15_9BACT</name>
<proteinExistence type="predicted"/>